<dbReference type="OrthoDB" id="9804336at2"/>
<evidence type="ECO:0000256" key="6">
    <source>
        <dbReference type="ARBA" id="ARBA00008480"/>
    </source>
</evidence>
<dbReference type="InterPro" id="IPR026596">
    <property type="entry name" value="IspD/F"/>
</dbReference>
<comment type="pathway">
    <text evidence="4 14">Isoprenoid biosynthesis; isopentenyl diphosphate biosynthesis via DXP pathway; isopentenyl diphosphate from 1-deoxy-D-xylulose 5-phosphate: step 4/6.</text>
</comment>
<keyword evidence="17" id="KW-1185">Reference proteome</keyword>
<dbReference type="NCBIfam" id="NF006899">
    <property type="entry name" value="PRK09382.1"/>
    <property type="match status" value="1"/>
</dbReference>
<feature type="binding site" evidence="14">
    <location>
        <position position="274"/>
    </location>
    <ligand>
        <name>a divalent metal cation</name>
        <dbReference type="ChEBI" id="CHEBI:60240"/>
    </ligand>
</feature>
<evidence type="ECO:0000313" key="17">
    <source>
        <dbReference type="Proteomes" id="UP000225379"/>
    </source>
</evidence>
<dbReference type="SUPFAM" id="SSF53448">
    <property type="entry name" value="Nucleotide-diphospho-sugar transferases"/>
    <property type="match status" value="1"/>
</dbReference>
<protein>
    <recommendedName>
        <fullName evidence="14">Bifunctional enzyme IspD/IspF</fullName>
    </recommendedName>
    <domain>
        <recommendedName>
            <fullName evidence="14">2-C-methyl-D-erythritol 4-phosphate cytidylyltransferase</fullName>
            <ecNumber evidence="14">2.7.7.60</ecNumber>
        </recommendedName>
        <alternativeName>
            <fullName evidence="14">4-diphosphocytidyl-2C-methyl-D-erythritol synthase</fullName>
        </alternativeName>
        <alternativeName>
            <fullName evidence="14">MEP cytidylyltransferase</fullName>
            <shortName evidence="14">MCT</shortName>
        </alternativeName>
    </domain>
    <domain>
        <recommendedName>
            <fullName evidence="14">2-C-methyl-D-erythritol 2,4-cyclodiphosphate synthase</fullName>
            <shortName evidence="14">MECDP-synthase</shortName>
            <shortName evidence="14">MECPP-synthase</shortName>
            <shortName evidence="14">MECPS</shortName>
            <ecNumber evidence="14">4.6.1.12</ecNumber>
        </recommendedName>
    </domain>
</protein>
<dbReference type="InterPro" id="IPR020555">
    <property type="entry name" value="MECDP_synthase_CS"/>
</dbReference>
<comment type="similarity">
    <text evidence="14">In the C-terminal section; belongs to the IspF family.</text>
</comment>
<dbReference type="Proteomes" id="UP000225379">
    <property type="component" value="Unassembled WGS sequence"/>
</dbReference>
<comment type="catalytic activity">
    <reaction evidence="1 14">
        <text>4-CDP-2-C-methyl-D-erythritol 2-phosphate = 2-C-methyl-D-erythritol 2,4-cyclic diphosphate + CMP</text>
        <dbReference type="Rhea" id="RHEA:23864"/>
        <dbReference type="ChEBI" id="CHEBI:57919"/>
        <dbReference type="ChEBI" id="CHEBI:58483"/>
        <dbReference type="ChEBI" id="CHEBI:60377"/>
        <dbReference type="EC" id="4.6.1.12"/>
    </reaction>
</comment>
<feature type="site" description="Positions MEP for the nucleophilic attack" evidence="14">
    <location>
        <position position="212"/>
    </location>
</feature>
<keyword evidence="12 14" id="KW-0456">Lyase</keyword>
<evidence type="ECO:0000256" key="5">
    <source>
        <dbReference type="ARBA" id="ARBA00004787"/>
    </source>
</evidence>
<evidence type="ECO:0000313" key="16">
    <source>
        <dbReference type="EMBL" id="PGH53823.1"/>
    </source>
</evidence>
<sequence length="390" mass="40552">MPTCIAPTCIALIVAGGSGQRFGAERPKQYLDLAGKPVLRRTVEAFLGHPQVTGVRVVIDPTWRDAYDAALFGLALPDPVAGGASRQDSVRNGLEALAADGAPDLVLIHDAARPLIDADTIAAVIAALDGTPGAIAAVPVADTLKRGSGDAIAGTVDRDGLWRAQTPQGFRFPAILEAHRAAAGLSLTDDAAVAERAGLSVALVPSKEDNFKVTTPDDLTRATRAIVSSLWDVRTGSGFDVHRFTDGDFVTLCGLRVPHSHGLEGHSDADVGLHALTDAILGALAAGDIGSHFPPTDPRWRGADSAKFLRHAADLVAERGGVIAHADVTIICERPKVGPHRAAMADRIAQILGIEVGRVSVKATTTEQLGFTGRREGIAAQAVATVRLPG</sequence>
<evidence type="ECO:0000256" key="11">
    <source>
        <dbReference type="ARBA" id="ARBA00023229"/>
    </source>
</evidence>
<feature type="binding site" evidence="14">
    <location>
        <position position="240"/>
    </location>
    <ligand>
        <name>a divalent metal cation</name>
        <dbReference type="ChEBI" id="CHEBI:60240"/>
    </ligand>
</feature>
<evidence type="ECO:0000256" key="7">
    <source>
        <dbReference type="ARBA" id="ARBA00009789"/>
    </source>
</evidence>
<dbReference type="GO" id="GO:0016114">
    <property type="term" value="P:terpenoid biosynthetic process"/>
    <property type="evidence" value="ECO:0007669"/>
    <property type="project" value="InterPro"/>
</dbReference>
<feature type="site" description="Positions MEP for the nucleophilic attack" evidence="14">
    <location>
        <position position="158"/>
    </location>
</feature>
<dbReference type="AlphaFoldDB" id="A0A2B8B8D3"/>
<keyword evidence="13 14" id="KW-0511">Multifunctional enzyme</keyword>
<feature type="domain" description="2-C-methyl-D-erythritol 2,4-cyclodiphosphate synthase" evidence="15">
    <location>
        <begin position="234"/>
        <end position="386"/>
    </location>
</feature>
<dbReference type="NCBIfam" id="TIGR00453">
    <property type="entry name" value="ispD"/>
    <property type="match status" value="1"/>
</dbReference>
<dbReference type="EMBL" id="PDKW01000043">
    <property type="protein sequence ID" value="PGH53823.1"/>
    <property type="molecule type" value="Genomic_DNA"/>
</dbReference>
<dbReference type="Gene3D" id="3.30.1330.50">
    <property type="entry name" value="2-C-methyl-D-erythritol 2,4-cyclodiphosphate synthase"/>
    <property type="match status" value="1"/>
</dbReference>
<dbReference type="GO" id="GO:0019288">
    <property type="term" value="P:isopentenyl diphosphate biosynthetic process, methylerythritol 4-phosphate pathway"/>
    <property type="evidence" value="ECO:0007669"/>
    <property type="project" value="UniProtKB-UniRule"/>
</dbReference>
<evidence type="ECO:0000256" key="8">
    <source>
        <dbReference type="ARBA" id="ARBA00022679"/>
    </source>
</evidence>
<dbReference type="InterPro" id="IPR029044">
    <property type="entry name" value="Nucleotide-diphossugar_trans"/>
</dbReference>
<comment type="similarity">
    <text evidence="6">Belongs to the IspF family.</text>
</comment>
<feature type="binding site" evidence="14">
    <location>
        <begin position="288"/>
        <end position="290"/>
    </location>
    <ligand>
        <name>4-CDP-2-C-methyl-D-erythritol 2-phosphate</name>
        <dbReference type="ChEBI" id="CHEBI:57919"/>
    </ligand>
</feature>
<dbReference type="GO" id="GO:0046872">
    <property type="term" value="F:metal ion binding"/>
    <property type="evidence" value="ECO:0007669"/>
    <property type="project" value="UniProtKB-KW"/>
</dbReference>
<keyword evidence="8 14" id="KW-0808">Transferase</keyword>
<comment type="catalytic activity">
    <reaction evidence="2 14">
        <text>2-C-methyl-D-erythritol 4-phosphate + CTP + H(+) = 4-CDP-2-C-methyl-D-erythritol + diphosphate</text>
        <dbReference type="Rhea" id="RHEA:13429"/>
        <dbReference type="ChEBI" id="CHEBI:15378"/>
        <dbReference type="ChEBI" id="CHEBI:33019"/>
        <dbReference type="ChEBI" id="CHEBI:37563"/>
        <dbReference type="ChEBI" id="CHEBI:57823"/>
        <dbReference type="ChEBI" id="CHEBI:58262"/>
        <dbReference type="EC" id="2.7.7.60"/>
    </reaction>
</comment>
<keyword evidence="10 14" id="KW-0479">Metal-binding</keyword>
<dbReference type="InterPro" id="IPR001228">
    <property type="entry name" value="IspD"/>
</dbReference>
<feature type="binding site" evidence="14">
    <location>
        <begin position="364"/>
        <end position="367"/>
    </location>
    <ligand>
        <name>4-CDP-2-C-methyl-D-erythritol 2-phosphate</name>
        <dbReference type="ChEBI" id="CHEBI:57919"/>
    </ligand>
</feature>
<gene>
    <name evidence="14 16" type="primary">ispDF</name>
    <name evidence="16" type="ORF">CRT60_28705</name>
</gene>
<feature type="binding site" evidence="14">
    <location>
        <position position="242"/>
    </location>
    <ligand>
        <name>a divalent metal cation</name>
        <dbReference type="ChEBI" id="CHEBI:60240"/>
    </ligand>
</feature>
<keyword evidence="9 14" id="KW-0548">Nucleotidyltransferase</keyword>
<comment type="caution">
    <text evidence="16">The sequence shown here is derived from an EMBL/GenBank/DDBJ whole genome shotgun (WGS) entry which is preliminary data.</text>
</comment>
<name>A0A2B8B8D3_9PROT</name>
<dbReference type="FunFam" id="3.90.550.10:FF:000003">
    <property type="entry name" value="2-C-methyl-D-erythritol 4-phosphate cytidylyltransferase"/>
    <property type="match status" value="1"/>
</dbReference>
<dbReference type="PANTHER" id="PTHR43181">
    <property type="entry name" value="2-C-METHYL-D-ERYTHRITOL 2,4-CYCLODIPHOSPHATE SYNTHASE, CHLOROPLASTIC"/>
    <property type="match status" value="1"/>
</dbReference>
<feature type="region of interest" description="2-C-methyl-D-erythritol 4-phosphate cytidylyltransferase" evidence="14">
    <location>
        <begin position="1"/>
        <end position="233"/>
    </location>
</feature>
<feature type="binding site" evidence="14">
    <location>
        <begin position="240"/>
        <end position="242"/>
    </location>
    <ligand>
        <name>4-CDP-2-C-methyl-D-erythritol 2-phosphate</name>
        <dbReference type="ChEBI" id="CHEBI:57919"/>
    </ligand>
</feature>
<dbReference type="SUPFAM" id="SSF69765">
    <property type="entry name" value="IpsF-like"/>
    <property type="match status" value="1"/>
</dbReference>
<feature type="binding site" evidence="14">
    <location>
        <position position="374"/>
    </location>
    <ligand>
        <name>4-CDP-2-C-methyl-D-erythritol 2-phosphate</name>
        <dbReference type="ChEBI" id="CHEBI:57919"/>
    </ligand>
</feature>
<dbReference type="CDD" id="cd02516">
    <property type="entry name" value="CDP-ME_synthetase"/>
    <property type="match status" value="1"/>
</dbReference>
<feature type="binding site" evidence="14">
    <location>
        <position position="371"/>
    </location>
    <ligand>
        <name>4-CDP-2-C-methyl-D-erythritol 2-phosphate</name>
        <dbReference type="ChEBI" id="CHEBI:57919"/>
    </ligand>
</feature>
<reference evidence="17" key="1">
    <citation type="submission" date="2017-10" db="EMBL/GenBank/DDBJ databases">
        <authorList>
            <person name="Kravchenko I.K."/>
            <person name="Grouzdev D.S."/>
        </authorList>
    </citation>
    <scope>NUCLEOTIDE SEQUENCE [LARGE SCALE GENOMIC DNA]</scope>
    <source>
        <strain evidence="17">B2</strain>
    </source>
</reference>
<feature type="site" description="Transition state stabilizer" evidence="14">
    <location>
        <position position="365"/>
    </location>
</feature>
<dbReference type="RefSeq" id="WP_098739876.1">
    <property type="nucleotide sequence ID" value="NZ_PDKW01000043.1"/>
</dbReference>
<comment type="similarity">
    <text evidence="7">Belongs to the IspD/TarI cytidylyltransferase family. IspD subfamily.</text>
</comment>
<feature type="binding site" evidence="14">
    <location>
        <begin position="266"/>
        <end position="267"/>
    </location>
    <ligand>
        <name>4-CDP-2-C-methyl-D-erythritol 2-phosphate</name>
        <dbReference type="ChEBI" id="CHEBI:57919"/>
    </ligand>
</feature>
<dbReference type="CDD" id="cd00554">
    <property type="entry name" value="MECDP_synthase"/>
    <property type="match status" value="1"/>
</dbReference>
<evidence type="ECO:0000256" key="2">
    <source>
        <dbReference type="ARBA" id="ARBA00001282"/>
    </source>
</evidence>
<comment type="function">
    <text evidence="14">Bifunctional enzyme that catalyzes the formation of 4-diphosphocytidyl-2-C-methyl-D-erythritol from CTP and 2-C-methyl-D-erythritol 4-phosphate (MEP) (IspD), and catalyzes the conversion of 4-diphosphocytidyl-2-C-methyl-D-erythritol 2-phosphate (CDP-ME2P) to 2-C-methyl-D-erythritol 2,4-cyclodiphosphate (ME-CPP) with a corresponding release of cytidine 5-monophosphate (CMP) (IspF).</text>
</comment>
<dbReference type="GO" id="GO:0008685">
    <property type="term" value="F:2-C-methyl-D-erythritol 2,4-cyclodiphosphate synthase activity"/>
    <property type="evidence" value="ECO:0007669"/>
    <property type="project" value="UniProtKB-UniRule"/>
</dbReference>
<comment type="caution">
    <text evidence="14">Lacks conserved residue(s) required for the propagation of feature annotation.</text>
</comment>
<dbReference type="PROSITE" id="PS01295">
    <property type="entry name" value="ISPD"/>
    <property type="match status" value="1"/>
</dbReference>
<evidence type="ECO:0000259" key="15">
    <source>
        <dbReference type="Pfam" id="PF02542"/>
    </source>
</evidence>
<feature type="site" description="Transition state stabilizer" evidence="14">
    <location>
        <position position="21"/>
    </location>
</feature>
<dbReference type="Pfam" id="PF02542">
    <property type="entry name" value="YgbB"/>
    <property type="match status" value="1"/>
</dbReference>
<evidence type="ECO:0000256" key="3">
    <source>
        <dbReference type="ARBA" id="ARBA00001968"/>
    </source>
</evidence>
<comment type="cofactor">
    <cofactor evidence="3 14">
        <name>a divalent metal cation</name>
        <dbReference type="ChEBI" id="CHEBI:60240"/>
    </cofactor>
</comment>
<feature type="site" description="Transition state stabilizer" evidence="14">
    <location>
        <position position="28"/>
    </location>
</feature>
<evidence type="ECO:0000256" key="13">
    <source>
        <dbReference type="ARBA" id="ARBA00023268"/>
    </source>
</evidence>
<dbReference type="EC" id="4.6.1.12" evidence="14"/>
<dbReference type="InterPro" id="IPR036571">
    <property type="entry name" value="MECDP_synthase_sf"/>
</dbReference>
<feature type="site" description="Transition state stabilizer" evidence="14">
    <location>
        <position position="266"/>
    </location>
</feature>
<evidence type="ECO:0000256" key="4">
    <source>
        <dbReference type="ARBA" id="ARBA00004709"/>
    </source>
</evidence>
<accession>A0A2B8B8D3</accession>
<dbReference type="UniPathway" id="UPA00056">
    <property type="reaction ID" value="UER00093"/>
</dbReference>
<dbReference type="InterPro" id="IPR003526">
    <property type="entry name" value="MECDP_synthase"/>
</dbReference>
<feature type="region of interest" description="2-C-methyl-D-erythritol 2,4-cyclodiphosphate synthase" evidence="14">
    <location>
        <begin position="234"/>
        <end position="390"/>
    </location>
</feature>
<dbReference type="HAMAP" id="MF_00107">
    <property type="entry name" value="IspF"/>
    <property type="match status" value="1"/>
</dbReference>
<dbReference type="NCBIfam" id="TIGR00151">
    <property type="entry name" value="ispF"/>
    <property type="match status" value="1"/>
</dbReference>
<dbReference type="Pfam" id="PF01128">
    <property type="entry name" value="IspD"/>
    <property type="match status" value="1"/>
</dbReference>
<comment type="similarity">
    <text evidence="14">In the N-terminal section; belongs to the IspD/TarI cytidylyltransferase family. IspD subfamily.</text>
</comment>
<dbReference type="Gene3D" id="3.90.550.10">
    <property type="entry name" value="Spore Coat Polysaccharide Biosynthesis Protein SpsA, Chain A"/>
    <property type="match status" value="1"/>
</dbReference>
<keyword evidence="11 14" id="KW-0414">Isoprene biosynthesis</keyword>
<dbReference type="HAMAP" id="MF_01520">
    <property type="entry name" value="IspDF"/>
    <property type="match status" value="1"/>
</dbReference>
<evidence type="ECO:0000256" key="14">
    <source>
        <dbReference type="HAMAP-Rule" id="MF_01520"/>
    </source>
</evidence>
<organism evidence="16 17">
    <name type="scientific">Azospirillum palustre</name>
    <dbReference type="NCBI Taxonomy" id="2044885"/>
    <lineage>
        <taxon>Bacteria</taxon>
        <taxon>Pseudomonadati</taxon>
        <taxon>Pseudomonadota</taxon>
        <taxon>Alphaproteobacteria</taxon>
        <taxon>Rhodospirillales</taxon>
        <taxon>Azospirillaceae</taxon>
        <taxon>Azospirillum</taxon>
    </lineage>
</organism>
<dbReference type="InterPro" id="IPR018294">
    <property type="entry name" value="ISPD_synthase_CS"/>
</dbReference>
<proteinExistence type="inferred from homology"/>
<evidence type="ECO:0000256" key="10">
    <source>
        <dbReference type="ARBA" id="ARBA00022723"/>
    </source>
</evidence>
<evidence type="ECO:0000256" key="12">
    <source>
        <dbReference type="ARBA" id="ARBA00023239"/>
    </source>
</evidence>
<evidence type="ECO:0000256" key="1">
    <source>
        <dbReference type="ARBA" id="ARBA00000200"/>
    </source>
</evidence>
<dbReference type="InterPro" id="IPR034683">
    <property type="entry name" value="IspD/TarI"/>
</dbReference>
<dbReference type="PANTHER" id="PTHR43181:SF1">
    <property type="entry name" value="2-C-METHYL-D-ERYTHRITOL 2,4-CYCLODIPHOSPHATE SYNTHASE, CHLOROPLASTIC"/>
    <property type="match status" value="1"/>
</dbReference>
<dbReference type="GO" id="GO:0050518">
    <property type="term" value="F:2-C-methyl-D-erythritol 4-phosphate cytidylyltransferase activity"/>
    <property type="evidence" value="ECO:0007669"/>
    <property type="project" value="UniProtKB-UniRule"/>
</dbReference>
<dbReference type="EC" id="2.7.7.60" evidence="14"/>
<comment type="pathway">
    <text evidence="5 14">Isoprenoid biosynthesis; isopentenyl diphosphate biosynthesis via DXP pathway; isopentenyl diphosphate from 1-deoxy-D-xylulose 5-phosphate: step 2/6.</text>
</comment>
<dbReference type="HAMAP" id="MF_00108">
    <property type="entry name" value="IspD"/>
    <property type="match status" value="1"/>
</dbReference>
<evidence type="ECO:0000256" key="9">
    <source>
        <dbReference type="ARBA" id="ARBA00022695"/>
    </source>
</evidence>
<dbReference type="PROSITE" id="PS01350">
    <property type="entry name" value="ISPF"/>
    <property type="match status" value="1"/>
</dbReference>